<protein>
    <submittedName>
        <fullName evidence="3">GIY-YIG nuclease family protein</fullName>
    </submittedName>
</protein>
<dbReference type="InterPro" id="IPR050190">
    <property type="entry name" value="UPF0213_domain"/>
</dbReference>
<evidence type="ECO:0000313" key="4">
    <source>
        <dbReference type="Proteomes" id="UP001597461"/>
    </source>
</evidence>
<dbReference type="SUPFAM" id="SSF82771">
    <property type="entry name" value="GIY-YIG endonuclease"/>
    <property type="match status" value="1"/>
</dbReference>
<dbReference type="InterPro" id="IPR035901">
    <property type="entry name" value="GIY-YIG_endonuc_sf"/>
</dbReference>
<dbReference type="Proteomes" id="UP001597461">
    <property type="component" value="Unassembled WGS sequence"/>
</dbReference>
<name>A0ABW5MP33_9SPHI</name>
<sequence>MFYLYILYSSSSDKYYVGYTEDVEKRLSEHNNGKRTTYTSKHRPWILKKSIALGENRGFAMKIEKAVKKTKSRLIIEKNVLEINDLGELAQLVRVPIHRD</sequence>
<comment type="caution">
    <text evidence="3">The sequence shown here is derived from an EMBL/GenBank/DDBJ whole genome shotgun (WGS) entry which is preliminary data.</text>
</comment>
<proteinExistence type="inferred from homology"/>
<reference evidence="4" key="1">
    <citation type="journal article" date="2019" name="Int. J. Syst. Evol. Microbiol.">
        <title>The Global Catalogue of Microorganisms (GCM) 10K type strain sequencing project: providing services to taxonomists for standard genome sequencing and annotation.</title>
        <authorList>
            <consortium name="The Broad Institute Genomics Platform"/>
            <consortium name="The Broad Institute Genome Sequencing Center for Infectious Disease"/>
            <person name="Wu L."/>
            <person name="Ma J."/>
        </authorList>
    </citation>
    <scope>NUCLEOTIDE SEQUENCE [LARGE SCALE GENOMIC DNA]</scope>
    <source>
        <strain evidence="4">KCTC 42866</strain>
    </source>
</reference>
<keyword evidence="4" id="KW-1185">Reference proteome</keyword>
<organism evidence="3 4">
    <name type="scientific">Pedobacter vanadiisoli</name>
    <dbReference type="NCBI Taxonomy" id="1761975"/>
    <lineage>
        <taxon>Bacteria</taxon>
        <taxon>Pseudomonadati</taxon>
        <taxon>Bacteroidota</taxon>
        <taxon>Sphingobacteriia</taxon>
        <taxon>Sphingobacteriales</taxon>
        <taxon>Sphingobacteriaceae</taxon>
        <taxon>Pedobacter</taxon>
    </lineage>
</organism>
<evidence type="ECO:0000259" key="2">
    <source>
        <dbReference type="PROSITE" id="PS50164"/>
    </source>
</evidence>
<feature type="domain" description="GIY-YIG" evidence="2">
    <location>
        <begin position="1"/>
        <end position="80"/>
    </location>
</feature>
<dbReference type="PANTHER" id="PTHR34477">
    <property type="entry name" value="UPF0213 PROTEIN YHBQ"/>
    <property type="match status" value="1"/>
</dbReference>
<dbReference type="CDD" id="cd10449">
    <property type="entry name" value="GIY-YIG_SLX1_like"/>
    <property type="match status" value="1"/>
</dbReference>
<dbReference type="Gene3D" id="3.40.1440.10">
    <property type="entry name" value="GIY-YIG endonuclease"/>
    <property type="match status" value="1"/>
</dbReference>
<dbReference type="PROSITE" id="PS50164">
    <property type="entry name" value="GIY_YIG"/>
    <property type="match status" value="1"/>
</dbReference>
<dbReference type="PANTHER" id="PTHR34477:SF1">
    <property type="entry name" value="UPF0213 PROTEIN YHBQ"/>
    <property type="match status" value="1"/>
</dbReference>
<gene>
    <name evidence="3" type="ORF">ACFSR6_18075</name>
</gene>
<comment type="similarity">
    <text evidence="1">Belongs to the UPF0213 family.</text>
</comment>
<dbReference type="RefSeq" id="WP_379081441.1">
    <property type="nucleotide sequence ID" value="NZ_JBHULL010000035.1"/>
</dbReference>
<accession>A0ABW5MP33</accession>
<evidence type="ECO:0000313" key="3">
    <source>
        <dbReference type="EMBL" id="MFD2584413.1"/>
    </source>
</evidence>
<dbReference type="Pfam" id="PF01541">
    <property type="entry name" value="GIY-YIG"/>
    <property type="match status" value="1"/>
</dbReference>
<dbReference type="InterPro" id="IPR000305">
    <property type="entry name" value="GIY-YIG_endonuc"/>
</dbReference>
<evidence type="ECO:0000256" key="1">
    <source>
        <dbReference type="ARBA" id="ARBA00007435"/>
    </source>
</evidence>
<dbReference type="EMBL" id="JBHULL010000035">
    <property type="protein sequence ID" value="MFD2584413.1"/>
    <property type="molecule type" value="Genomic_DNA"/>
</dbReference>